<gene>
    <name evidence="3" type="ORF">NSCI0253_LOCUS12443</name>
</gene>
<feature type="domain" description="PX" evidence="2">
    <location>
        <begin position="139"/>
        <end position="251"/>
    </location>
</feature>
<feature type="region of interest" description="Disordered" evidence="1">
    <location>
        <begin position="259"/>
        <end position="285"/>
    </location>
</feature>
<organism evidence="3">
    <name type="scientific">Noctiluca scintillans</name>
    <name type="common">Sea sparkle</name>
    <name type="synonym">Red tide dinoflagellate</name>
    <dbReference type="NCBI Taxonomy" id="2966"/>
    <lineage>
        <taxon>Eukaryota</taxon>
        <taxon>Sar</taxon>
        <taxon>Alveolata</taxon>
        <taxon>Dinophyceae</taxon>
        <taxon>Noctilucales</taxon>
        <taxon>Noctilucaceae</taxon>
        <taxon>Noctiluca</taxon>
    </lineage>
</organism>
<feature type="region of interest" description="Disordered" evidence="1">
    <location>
        <begin position="1"/>
        <end position="31"/>
    </location>
</feature>
<feature type="compositionally biased region" description="Pro residues" evidence="1">
    <location>
        <begin position="11"/>
        <end position="28"/>
    </location>
</feature>
<protein>
    <recommendedName>
        <fullName evidence="2">PX domain-containing protein</fullName>
    </recommendedName>
</protein>
<dbReference type="InterPro" id="IPR001683">
    <property type="entry name" value="PX_dom"/>
</dbReference>
<dbReference type="CDD" id="cd06093">
    <property type="entry name" value="PX_domain"/>
    <property type="match status" value="1"/>
</dbReference>
<dbReference type="SUPFAM" id="SSF64268">
    <property type="entry name" value="PX domain"/>
    <property type="match status" value="1"/>
</dbReference>
<evidence type="ECO:0000259" key="2">
    <source>
        <dbReference type="PROSITE" id="PS50195"/>
    </source>
</evidence>
<dbReference type="InterPro" id="IPR036871">
    <property type="entry name" value="PX_dom_sf"/>
</dbReference>
<dbReference type="Gene3D" id="3.30.1520.10">
    <property type="entry name" value="Phox-like domain"/>
    <property type="match status" value="1"/>
</dbReference>
<dbReference type="EMBL" id="HBFQ01017821">
    <property type="protein sequence ID" value="CAD8838095.1"/>
    <property type="molecule type" value="Transcribed_RNA"/>
</dbReference>
<dbReference type="Pfam" id="PF00787">
    <property type="entry name" value="PX"/>
    <property type="match status" value="1"/>
</dbReference>
<reference evidence="3" key="1">
    <citation type="submission" date="2021-01" db="EMBL/GenBank/DDBJ databases">
        <authorList>
            <person name="Corre E."/>
            <person name="Pelletier E."/>
            <person name="Niang G."/>
            <person name="Scheremetjew M."/>
            <person name="Finn R."/>
            <person name="Kale V."/>
            <person name="Holt S."/>
            <person name="Cochrane G."/>
            <person name="Meng A."/>
            <person name="Brown T."/>
            <person name="Cohen L."/>
        </authorList>
    </citation>
    <scope>NUCLEOTIDE SEQUENCE</scope>
</reference>
<sequence>MGKGKGKGKWGPPPPGPWGPPPPGPWGPPRRGMGGVGVGIVAAEAAVVGAVAGACLATAVERPRRPTTEVVVVGQSAAASPVIVETSRPAPIIVETSSRAPVIVQTSRPAPVVVQPSRPAQPVAPRNPVAAVVQHTEEPLRVNSVFLSPEQEENRGNVHFFALDWTEETGASWRVMRRYNEFLDLQKSLSAVSFPDAPFPGKSGISTCKGQDLVNRRRGLEMWLRRVLQHPEALSSWAGSIRSFLQAGRMEIASAPLADAPYSKPQPAASPPLPTAPPGNKTDDSVLAVNVPAGVVPGQVVAVTIPGGPEVNMTVPKGAKGGGQVQVWYDSASGSVTPLVDN</sequence>
<proteinExistence type="predicted"/>
<dbReference type="GO" id="GO:0035091">
    <property type="term" value="F:phosphatidylinositol binding"/>
    <property type="evidence" value="ECO:0007669"/>
    <property type="project" value="InterPro"/>
</dbReference>
<evidence type="ECO:0000313" key="3">
    <source>
        <dbReference type="EMBL" id="CAD8838095.1"/>
    </source>
</evidence>
<evidence type="ECO:0000256" key="1">
    <source>
        <dbReference type="SAM" id="MobiDB-lite"/>
    </source>
</evidence>
<dbReference type="PROSITE" id="PS50195">
    <property type="entry name" value="PX"/>
    <property type="match status" value="1"/>
</dbReference>
<name>A0A7S1A0D0_NOCSC</name>
<accession>A0A7S1A0D0</accession>
<dbReference type="AlphaFoldDB" id="A0A7S1A0D0"/>
<feature type="compositionally biased region" description="Pro residues" evidence="1">
    <location>
        <begin position="268"/>
        <end position="277"/>
    </location>
</feature>